<accession>A0A2I0JI46</accession>
<gene>
    <name evidence="2" type="ORF">CRG98_024292</name>
</gene>
<organism evidence="2 3">
    <name type="scientific">Punica granatum</name>
    <name type="common">Pomegranate</name>
    <dbReference type="NCBI Taxonomy" id="22663"/>
    <lineage>
        <taxon>Eukaryota</taxon>
        <taxon>Viridiplantae</taxon>
        <taxon>Streptophyta</taxon>
        <taxon>Embryophyta</taxon>
        <taxon>Tracheophyta</taxon>
        <taxon>Spermatophyta</taxon>
        <taxon>Magnoliopsida</taxon>
        <taxon>eudicotyledons</taxon>
        <taxon>Gunneridae</taxon>
        <taxon>Pentapetalae</taxon>
        <taxon>rosids</taxon>
        <taxon>malvids</taxon>
        <taxon>Myrtales</taxon>
        <taxon>Lythraceae</taxon>
        <taxon>Punica</taxon>
    </lineage>
</organism>
<dbReference type="STRING" id="22663.A0A2I0JI46"/>
<reference evidence="2 3" key="1">
    <citation type="submission" date="2017-11" db="EMBL/GenBank/DDBJ databases">
        <title>De-novo sequencing of pomegranate (Punica granatum L.) genome.</title>
        <authorList>
            <person name="Akparov Z."/>
            <person name="Amiraslanov A."/>
            <person name="Hajiyeva S."/>
            <person name="Abbasov M."/>
            <person name="Kaur K."/>
            <person name="Hamwieh A."/>
            <person name="Solovyev V."/>
            <person name="Salamov A."/>
            <person name="Braich B."/>
            <person name="Kosarev P."/>
            <person name="Mahmoud A."/>
            <person name="Hajiyev E."/>
            <person name="Babayeva S."/>
            <person name="Izzatullayeva V."/>
            <person name="Mammadov A."/>
            <person name="Mammadov A."/>
            <person name="Sharifova S."/>
            <person name="Ojaghi J."/>
            <person name="Eynullazada K."/>
            <person name="Bayramov B."/>
            <person name="Abdulazimova A."/>
            <person name="Shahmuradov I."/>
        </authorList>
    </citation>
    <scope>NUCLEOTIDE SEQUENCE [LARGE SCALE GENOMIC DNA]</scope>
    <source>
        <strain evidence="3">cv. AG2017</strain>
        <tissue evidence="2">Leaf</tissue>
    </source>
</reference>
<dbReference type="AlphaFoldDB" id="A0A2I0JI46"/>
<protein>
    <submittedName>
        <fullName evidence="2">Uncharacterized protein</fullName>
    </submittedName>
</protein>
<sequence length="109" mass="11683">MLIDQNTRASISHVYVYPSSVSLLLPSLNAFIPNELFDRSGILYGELARFVLRILVIRTNPEKFHPPPGLNGAPGAPTPQGSQNYSQDPKAAPKGARTVCGATVPPVTT</sequence>
<feature type="compositionally biased region" description="Low complexity" evidence="1">
    <location>
        <begin position="70"/>
        <end position="79"/>
    </location>
</feature>
<feature type="region of interest" description="Disordered" evidence="1">
    <location>
        <begin position="64"/>
        <end position="109"/>
    </location>
</feature>
<evidence type="ECO:0000313" key="2">
    <source>
        <dbReference type="EMBL" id="PKI55276.1"/>
    </source>
</evidence>
<proteinExistence type="predicted"/>
<keyword evidence="3" id="KW-1185">Reference proteome</keyword>
<evidence type="ECO:0000313" key="3">
    <source>
        <dbReference type="Proteomes" id="UP000233551"/>
    </source>
</evidence>
<dbReference type="EMBL" id="PGOL01001713">
    <property type="protein sequence ID" value="PKI55276.1"/>
    <property type="molecule type" value="Genomic_DNA"/>
</dbReference>
<name>A0A2I0JI46_PUNGR</name>
<evidence type="ECO:0000256" key="1">
    <source>
        <dbReference type="SAM" id="MobiDB-lite"/>
    </source>
</evidence>
<comment type="caution">
    <text evidence="2">The sequence shown here is derived from an EMBL/GenBank/DDBJ whole genome shotgun (WGS) entry which is preliminary data.</text>
</comment>
<dbReference type="Proteomes" id="UP000233551">
    <property type="component" value="Unassembled WGS sequence"/>
</dbReference>